<proteinExistence type="predicted"/>
<dbReference type="GO" id="GO:0017136">
    <property type="term" value="F:histone deacetylase activity, NAD-dependent"/>
    <property type="evidence" value="ECO:0007669"/>
    <property type="project" value="TreeGrafter"/>
</dbReference>
<dbReference type="AlphaFoldDB" id="A0A381V0X7"/>
<dbReference type="InterPro" id="IPR029035">
    <property type="entry name" value="DHS-like_NAD/FAD-binding_dom"/>
</dbReference>
<evidence type="ECO:0000259" key="3">
    <source>
        <dbReference type="PROSITE" id="PS50305"/>
    </source>
</evidence>
<gene>
    <name evidence="4" type="ORF">METZ01_LOCUS86874</name>
</gene>
<dbReference type="Gene3D" id="3.40.50.1220">
    <property type="entry name" value="TPP-binding domain"/>
    <property type="match status" value="1"/>
</dbReference>
<evidence type="ECO:0000256" key="1">
    <source>
        <dbReference type="ARBA" id="ARBA00022679"/>
    </source>
</evidence>
<dbReference type="EMBL" id="UINC01007559">
    <property type="protein sequence ID" value="SVA34020.1"/>
    <property type="molecule type" value="Genomic_DNA"/>
</dbReference>
<dbReference type="PROSITE" id="PS50305">
    <property type="entry name" value="SIRTUIN"/>
    <property type="match status" value="1"/>
</dbReference>
<dbReference type="Gene3D" id="2.20.28.200">
    <property type="match status" value="1"/>
</dbReference>
<dbReference type="Pfam" id="PF02146">
    <property type="entry name" value="SIR2"/>
    <property type="match status" value="1"/>
</dbReference>
<protein>
    <recommendedName>
        <fullName evidence="3">Deacetylase sirtuin-type domain-containing protein</fullName>
    </recommendedName>
</protein>
<accession>A0A381V0X7</accession>
<dbReference type="PANTHER" id="PTHR11085">
    <property type="entry name" value="NAD-DEPENDENT PROTEIN DEACYLASE SIRTUIN-5, MITOCHONDRIAL-RELATED"/>
    <property type="match status" value="1"/>
</dbReference>
<evidence type="ECO:0000256" key="2">
    <source>
        <dbReference type="ARBA" id="ARBA00023027"/>
    </source>
</evidence>
<dbReference type="InterPro" id="IPR050134">
    <property type="entry name" value="NAD-dep_sirtuin_deacylases"/>
</dbReference>
<dbReference type="InterPro" id="IPR003000">
    <property type="entry name" value="Sirtuin"/>
</dbReference>
<sequence length="250" mass="27139">MTEPLQQAKDLVDQATKIAVLTGAGISTDSGIPDFRGPNGIWTKNPEAEKASNIHYYRTDPEIRKRNWALRVSGELWPNITPNDGHRALAHLEKRGLLHMLVTQNVDGLHQMAGNDPDRVVEIHGTVKEAMCLECGWRDDIEIVLQRVREGDVDPHCSCGGLLKSATVSFGQNLFPGDIDKMFEASLACDLLLAVGTSLQVFPVAEMLPTAVNNGAKAVIVNGESTAMDQLAEVVVKGEISKVLPEIVAL</sequence>
<feature type="domain" description="Deacetylase sirtuin-type" evidence="3">
    <location>
        <begin position="1"/>
        <end position="250"/>
    </location>
</feature>
<evidence type="ECO:0000313" key="4">
    <source>
        <dbReference type="EMBL" id="SVA34020.1"/>
    </source>
</evidence>
<dbReference type="CDD" id="cd01407">
    <property type="entry name" value="SIR2-fam"/>
    <property type="match status" value="1"/>
</dbReference>
<organism evidence="4">
    <name type="scientific">marine metagenome</name>
    <dbReference type="NCBI Taxonomy" id="408172"/>
    <lineage>
        <taxon>unclassified sequences</taxon>
        <taxon>metagenomes</taxon>
        <taxon>ecological metagenomes</taxon>
    </lineage>
</organism>
<name>A0A381V0X7_9ZZZZ</name>
<dbReference type="GO" id="GO:0070403">
    <property type="term" value="F:NAD+ binding"/>
    <property type="evidence" value="ECO:0007669"/>
    <property type="project" value="InterPro"/>
</dbReference>
<keyword evidence="2" id="KW-0520">NAD</keyword>
<reference evidence="4" key="1">
    <citation type="submission" date="2018-05" db="EMBL/GenBank/DDBJ databases">
        <authorList>
            <person name="Lanie J.A."/>
            <person name="Ng W.-L."/>
            <person name="Kazmierczak K.M."/>
            <person name="Andrzejewski T.M."/>
            <person name="Davidsen T.M."/>
            <person name="Wayne K.J."/>
            <person name="Tettelin H."/>
            <person name="Glass J.I."/>
            <person name="Rusch D."/>
            <person name="Podicherti R."/>
            <person name="Tsui H.-C.T."/>
            <person name="Winkler M.E."/>
        </authorList>
    </citation>
    <scope>NUCLEOTIDE SEQUENCE</scope>
</reference>
<dbReference type="InterPro" id="IPR026590">
    <property type="entry name" value="Ssirtuin_cat_dom"/>
</dbReference>
<dbReference type="SUPFAM" id="SSF52467">
    <property type="entry name" value="DHS-like NAD/FAD-binding domain"/>
    <property type="match status" value="1"/>
</dbReference>
<dbReference type="PANTHER" id="PTHR11085:SF4">
    <property type="entry name" value="NAD-DEPENDENT PROTEIN DEACYLASE"/>
    <property type="match status" value="1"/>
</dbReference>
<keyword evidence="1" id="KW-0808">Transferase</keyword>